<evidence type="ECO:0000313" key="4">
    <source>
        <dbReference type="Proteomes" id="UP000275078"/>
    </source>
</evidence>
<feature type="region of interest" description="Disordered" evidence="1">
    <location>
        <begin position="136"/>
        <end position="218"/>
    </location>
</feature>
<evidence type="ECO:0008006" key="5">
    <source>
        <dbReference type="Google" id="ProtNLM"/>
    </source>
</evidence>
<evidence type="ECO:0000313" key="3">
    <source>
        <dbReference type="EMBL" id="RPA82504.1"/>
    </source>
</evidence>
<dbReference type="AlphaFoldDB" id="A0A3N4ILL7"/>
<keyword evidence="2" id="KW-0732">Signal</keyword>
<keyword evidence="4" id="KW-1185">Reference proteome</keyword>
<feature type="compositionally biased region" description="Basic and acidic residues" evidence="1">
    <location>
        <begin position="204"/>
        <end position="215"/>
    </location>
</feature>
<evidence type="ECO:0000256" key="2">
    <source>
        <dbReference type="SAM" id="SignalP"/>
    </source>
</evidence>
<sequence>MQSLIIFLLLSATAASSEINLPNVAGIERRDLPSWVTSGPPPPSDTAARQKFCFDKGTDPYDCLKNTPEFQLCQDRYKGWEGDASLLRLYCWCDKYNGYKHRCNYCLGKEGIERSIRSDELACEGYQTDLVSKGLLVGPTTGSDKNPSKTTATATTTDDTDSKTWQTPSLTFIEPSKTSGNWFEDPETETPTPGPTAPTASELESIKSDSPKPEGSDSTMIRPVMLTVGLISSAIAVFFV</sequence>
<feature type="signal peptide" evidence="2">
    <location>
        <begin position="1"/>
        <end position="16"/>
    </location>
</feature>
<name>A0A3N4ILL7_ASCIM</name>
<dbReference type="Proteomes" id="UP000275078">
    <property type="component" value="Unassembled WGS sequence"/>
</dbReference>
<feature type="compositionally biased region" description="Polar residues" evidence="1">
    <location>
        <begin position="165"/>
        <end position="181"/>
    </location>
</feature>
<accession>A0A3N4ILL7</accession>
<protein>
    <recommendedName>
        <fullName evidence="5">Cyanovirin-N domain-containing protein</fullName>
    </recommendedName>
</protein>
<feature type="chain" id="PRO_5018115433" description="Cyanovirin-N domain-containing protein" evidence="2">
    <location>
        <begin position="17"/>
        <end position="240"/>
    </location>
</feature>
<reference evidence="3 4" key="1">
    <citation type="journal article" date="2018" name="Nat. Ecol. Evol.">
        <title>Pezizomycetes genomes reveal the molecular basis of ectomycorrhizal truffle lifestyle.</title>
        <authorList>
            <person name="Murat C."/>
            <person name="Payen T."/>
            <person name="Noel B."/>
            <person name="Kuo A."/>
            <person name="Morin E."/>
            <person name="Chen J."/>
            <person name="Kohler A."/>
            <person name="Krizsan K."/>
            <person name="Balestrini R."/>
            <person name="Da Silva C."/>
            <person name="Montanini B."/>
            <person name="Hainaut M."/>
            <person name="Levati E."/>
            <person name="Barry K.W."/>
            <person name="Belfiori B."/>
            <person name="Cichocki N."/>
            <person name="Clum A."/>
            <person name="Dockter R.B."/>
            <person name="Fauchery L."/>
            <person name="Guy J."/>
            <person name="Iotti M."/>
            <person name="Le Tacon F."/>
            <person name="Lindquist E.A."/>
            <person name="Lipzen A."/>
            <person name="Malagnac F."/>
            <person name="Mello A."/>
            <person name="Molinier V."/>
            <person name="Miyauchi S."/>
            <person name="Poulain J."/>
            <person name="Riccioni C."/>
            <person name="Rubini A."/>
            <person name="Sitrit Y."/>
            <person name="Splivallo R."/>
            <person name="Traeger S."/>
            <person name="Wang M."/>
            <person name="Zifcakova L."/>
            <person name="Wipf D."/>
            <person name="Zambonelli A."/>
            <person name="Paolocci F."/>
            <person name="Nowrousian M."/>
            <person name="Ottonello S."/>
            <person name="Baldrian P."/>
            <person name="Spatafora J.W."/>
            <person name="Henrissat B."/>
            <person name="Nagy L.G."/>
            <person name="Aury J.M."/>
            <person name="Wincker P."/>
            <person name="Grigoriev I.V."/>
            <person name="Bonfante P."/>
            <person name="Martin F.M."/>
        </authorList>
    </citation>
    <scope>NUCLEOTIDE SEQUENCE [LARGE SCALE GENOMIC DNA]</scope>
    <source>
        <strain evidence="3 4">RN42</strain>
    </source>
</reference>
<gene>
    <name evidence="3" type="ORF">BJ508DRAFT_414118</name>
</gene>
<organism evidence="3 4">
    <name type="scientific">Ascobolus immersus RN42</name>
    <dbReference type="NCBI Taxonomy" id="1160509"/>
    <lineage>
        <taxon>Eukaryota</taxon>
        <taxon>Fungi</taxon>
        <taxon>Dikarya</taxon>
        <taxon>Ascomycota</taxon>
        <taxon>Pezizomycotina</taxon>
        <taxon>Pezizomycetes</taxon>
        <taxon>Pezizales</taxon>
        <taxon>Ascobolaceae</taxon>
        <taxon>Ascobolus</taxon>
    </lineage>
</organism>
<proteinExistence type="predicted"/>
<feature type="compositionally biased region" description="Low complexity" evidence="1">
    <location>
        <begin position="148"/>
        <end position="157"/>
    </location>
</feature>
<dbReference type="EMBL" id="ML119671">
    <property type="protein sequence ID" value="RPA82504.1"/>
    <property type="molecule type" value="Genomic_DNA"/>
</dbReference>
<evidence type="ECO:0000256" key="1">
    <source>
        <dbReference type="SAM" id="MobiDB-lite"/>
    </source>
</evidence>